<organism evidence="5 7">
    <name type="scientific">Archangium gephyra</name>
    <dbReference type="NCBI Taxonomy" id="48"/>
    <lineage>
        <taxon>Bacteria</taxon>
        <taxon>Pseudomonadati</taxon>
        <taxon>Myxococcota</taxon>
        <taxon>Myxococcia</taxon>
        <taxon>Myxococcales</taxon>
        <taxon>Cystobacterineae</taxon>
        <taxon>Archangiaceae</taxon>
        <taxon>Archangium</taxon>
    </lineage>
</organism>
<dbReference type="InterPro" id="IPR020904">
    <property type="entry name" value="Sc_DH/Rdtase_CS"/>
</dbReference>
<dbReference type="Gene3D" id="3.40.50.720">
    <property type="entry name" value="NAD(P)-binding Rossmann-like Domain"/>
    <property type="match status" value="1"/>
</dbReference>
<dbReference type="PRINTS" id="PR00081">
    <property type="entry name" value="GDHRDH"/>
</dbReference>
<keyword evidence="2" id="KW-0560">Oxidoreductase</keyword>
<evidence type="ECO:0000256" key="1">
    <source>
        <dbReference type="ARBA" id="ARBA00006484"/>
    </source>
</evidence>
<dbReference type="PANTHER" id="PTHR43976">
    <property type="entry name" value="SHORT CHAIN DEHYDROGENASE"/>
    <property type="match status" value="1"/>
</dbReference>
<dbReference type="RefSeq" id="WP_053066660.1">
    <property type="nucleotide sequence ID" value="NZ_CP011509.1"/>
</dbReference>
<dbReference type="EMBL" id="QUMU01000015">
    <property type="protein sequence ID" value="REG24133.1"/>
    <property type="molecule type" value="Genomic_DNA"/>
</dbReference>
<dbReference type="InterPro" id="IPR002347">
    <property type="entry name" value="SDR_fam"/>
</dbReference>
<dbReference type="PRINTS" id="PR00080">
    <property type="entry name" value="SDRFAMILY"/>
</dbReference>
<proteinExistence type="inferred from homology"/>
<dbReference type="SUPFAM" id="SSF51735">
    <property type="entry name" value="NAD(P)-binding Rossmann-fold domains"/>
    <property type="match status" value="1"/>
</dbReference>
<dbReference type="InterPro" id="IPR036291">
    <property type="entry name" value="NAD(P)-bd_dom_sf"/>
</dbReference>
<dbReference type="FunFam" id="3.40.50.720:FF:000084">
    <property type="entry name" value="Short-chain dehydrogenase reductase"/>
    <property type="match status" value="1"/>
</dbReference>
<dbReference type="PANTHER" id="PTHR43976:SF16">
    <property type="entry name" value="SHORT-CHAIN DEHYDROGENASE_REDUCTASE FAMILY PROTEIN"/>
    <property type="match status" value="1"/>
</dbReference>
<dbReference type="PROSITE" id="PS00061">
    <property type="entry name" value="ADH_SHORT"/>
    <property type="match status" value="1"/>
</dbReference>
<accession>A0AAC8TEW5</accession>
<feature type="domain" description="Ketoreductase" evidence="4">
    <location>
        <begin position="10"/>
        <end position="216"/>
    </location>
</feature>
<evidence type="ECO:0000313" key="6">
    <source>
        <dbReference type="EMBL" id="REG24133.1"/>
    </source>
</evidence>
<evidence type="ECO:0000313" key="7">
    <source>
        <dbReference type="Proteomes" id="UP000035579"/>
    </source>
</evidence>
<dbReference type="GO" id="GO:0016491">
    <property type="term" value="F:oxidoreductase activity"/>
    <property type="evidence" value="ECO:0007669"/>
    <property type="project" value="UniProtKB-KW"/>
</dbReference>
<comment type="similarity">
    <text evidence="1 3">Belongs to the short-chain dehydrogenases/reductases (SDR) family.</text>
</comment>
<reference evidence="5 7" key="1">
    <citation type="submission" date="2015-05" db="EMBL/GenBank/DDBJ databases">
        <title>Genome assembly of Archangium gephyra DSM 2261.</title>
        <authorList>
            <person name="Sharma G."/>
            <person name="Subramanian S."/>
        </authorList>
    </citation>
    <scope>NUCLEOTIDE SEQUENCE [LARGE SCALE GENOMIC DNA]</scope>
    <source>
        <strain evidence="5 7">DSM 2261</strain>
    </source>
</reference>
<dbReference type="SMART" id="SM00822">
    <property type="entry name" value="PKS_KR"/>
    <property type="match status" value="1"/>
</dbReference>
<evidence type="ECO:0000259" key="4">
    <source>
        <dbReference type="SMART" id="SM00822"/>
    </source>
</evidence>
<dbReference type="AlphaFoldDB" id="A0AAC8TEW5"/>
<dbReference type="InterPro" id="IPR057326">
    <property type="entry name" value="KR_dom"/>
</dbReference>
<dbReference type="Pfam" id="PF00106">
    <property type="entry name" value="adh_short"/>
    <property type="match status" value="1"/>
</dbReference>
<dbReference type="Proteomes" id="UP000035579">
    <property type="component" value="Chromosome"/>
</dbReference>
<dbReference type="Proteomes" id="UP000256345">
    <property type="component" value="Unassembled WGS sequence"/>
</dbReference>
<name>A0AAC8TEW5_9BACT</name>
<sequence length="261" mass="28128">MQRDTKSNGRVALVTGASSGFGLLTSVELARDGYTVFATLRDTTRRGELDEAAREAGVEVRVLRLDVTDEASISSAVDEVLRSTGRIDVLVNNAGYTLDGYFEDVSAAELREQFETNVFGLAAVTRAVLPAMRQRGEGTLINVSSLSGRNPGPGYSAYCASKAAVNALSESLREELAPFGIHVVLVEPGGYTGTNILRRNRRLPALALDPSSPYHRMTQALEAEMQGLAARPKGNPREVALAIVEAANDPKAWPRRELRAK</sequence>
<evidence type="ECO:0000256" key="3">
    <source>
        <dbReference type="RuleBase" id="RU000363"/>
    </source>
</evidence>
<keyword evidence="8" id="KW-1185">Reference proteome</keyword>
<evidence type="ECO:0000256" key="2">
    <source>
        <dbReference type="ARBA" id="ARBA00023002"/>
    </source>
</evidence>
<protein>
    <submittedName>
        <fullName evidence="6">Short subunit dehydrogenase</fullName>
    </submittedName>
    <submittedName>
        <fullName evidence="5">Short-chain dehydrogenase/reductase SDR</fullName>
    </submittedName>
</protein>
<dbReference type="InterPro" id="IPR051911">
    <property type="entry name" value="SDR_oxidoreductase"/>
</dbReference>
<dbReference type="EMBL" id="CP011509">
    <property type="protein sequence ID" value="AKJ03357.1"/>
    <property type="molecule type" value="Genomic_DNA"/>
</dbReference>
<dbReference type="KEGG" id="age:AA314_04983"/>
<evidence type="ECO:0000313" key="5">
    <source>
        <dbReference type="EMBL" id="AKJ03357.1"/>
    </source>
</evidence>
<evidence type="ECO:0000313" key="8">
    <source>
        <dbReference type="Proteomes" id="UP000256345"/>
    </source>
</evidence>
<dbReference type="CDD" id="cd05374">
    <property type="entry name" value="17beta-HSD-like_SDR_c"/>
    <property type="match status" value="1"/>
</dbReference>
<gene>
    <name evidence="5" type="ORF">AA314_04983</name>
    <name evidence="6" type="ORF">ATI61_115175</name>
</gene>
<reference evidence="6 8" key="2">
    <citation type="submission" date="2018-08" db="EMBL/GenBank/DDBJ databases">
        <title>Genomic Encyclopedia of Archaeal and Bacterial Type Strains, Phase II (KMG-II): from individual species to whole genera.</title>
        <authorList>
            <person name="Goeker M."/>
        </authorList>
    </citation>
    <scope>NUCLEOTIDE SEQUENCE [LARGE SCALE GENOMIC DNA]</scope>
    <source>
        <strain evidence="6 8">DSM 2261</strain>
    </source>
</reference>